<dbReference type="EMBL" id="CAXDID020000554">
    <property type="protein sequence ID" value="CAL6102341.1"/>
    <property type="molecule type" value="Genomic_DNA"/>
</dbReference>
<reference evidence="2 3" key="2">
    <citation type="submission" date="2024-07" db="EMBL/GenBank/DDBJ databases">
        <authorList>
            <person name="Akdeniz Z."/>
        </authorList>
    </citation>
    <scope>NUCLEOTIDE SEQUENCE [LARGE SCALE GENOMIC DNA]</scope>
</reference>
<name>A0AA86NCW2_9EUKA</name>
<reference evidence="1" key="1">
    <citation type="submission" date="2023-06" db="EMBL/GenBank/DDBJ databases">
        <authorList>
            <person name="Kurt Z."/>
        </authorList>
    </citation>
    <scope>NUCLEOTIDE SEQUENCE</scope>
</reference>
<keyword evidence="3" id="KW-1185">Reference proteome</keyword>
<evidence type="ECO:0000313" key="1">
    <source>
        <dbReference type="EMBL" id="CAI9917402.1"/>
    </source>
</evidence>
<comment type="caution">
    <text evidence="1">The sequence shown here is derived from an EMBL/GenBank/DDBJ whole genome shotgun (WGS) entry which is preliminary data.</text>
</comment>
<dbReference type="EMBL" id="CATOUU010000131">
    <property type="protein sequence ID" value="CAI9917402.1"/>
    <property type="molecule type" value="Genomic_DNA"/>
</dbReference>
<proteinExistence type="predicted"/>
<gene>
    <name evidence="1" type="ORF">HINF_LOCUS5047</name>
    <name evidence="2" type="ORF">HINF_LOCUS71620</name>
</gene>
<accession>A0AA86NCW2</accession>
<organism evidence="1">
    <name type="scientific">Hexamita inflata</name>
    <dbReference type="NCBI Taxonomy" id="28002"/>
    <lineage>
        <taxon>Eukaryota</taxon>
        <taxon>Metamonada</taxon>
        <taxon>Diplomonadida</taxon>
        <taxon>Hexamitidae</taxon>
        <taxon>Hexamitinae</taxon>
        <taxon>Hexamita</taxon>
    </lineage>
</organism>
<dbReference type="Proteomes" id="UP001642409">
    <property type="component" value="Unassembled WGS sequence"/>
</dbReference>
<dbReference type="AlphaFoldDB" id="A0AA86NCW2"/>
<evidence type="ECO:0000313" key="3">
    <source>
        <dbReference type="Proteomes" id="UP001642409"/>
    </source>
</evidence>
<sequence>MNKKQLYKRQYTEQGKTDLQNVKYMYYNTVFALSQLQLIVGCVSPQSFTPKNKMQTIHQTASQHSSTRETRSRFTKDQNDEFCAEILHRFSSFCGREFESIQELFETYKSIPQRTAVFQNRTEFKHFLDMHQKHFRDQVEREFLLQHGGLQYPSLKQVIHAFDGICANYESQLEPGQIVVVQKRVLKLAVKLNNNRKQQDVLVQKSFLDQLQQLIDPR</sequence>
<protein>
    <submittedName>
        <fullName evidence="2">Hypothetical_protein</fullName>
    </submittedName>
</protein>
<evidence type="ECO:0000313" key="2">
    <source>
        <dbReference type="EMBL" id="CAL6102341.1"/>
    </source>
</evidence>